<dbReference type="InterPro" id="IPR011684">
    <property type="entry name" value="NAB"/>
</dbReference>
<keyword evidence="6" id="KW-1185">Reference proteome</keyword>
<dbReference type="EMBL" id="JAUJYN010000059">
    <property type="protein sequence ID" value="KAK1257129.1"/>
    <property type="molecule type" value="Genomic_DNA"/>
</dbReference>
<dbReference type="Proteomes" id="UP001179952">
    <property type="component" value="Unassembled WGS sequence"/>
</dbReference>
<keyword evidence="1 3" id="KW-0175">Coiled coil</keyword>
<protein>
    <recommendedName>
        <fullName evidence="4">NAB domain-containing protein</fullName>
    </recommendedName>
</protein>
<evidence type="ECO:0000256" key="2">
    <source>
        <dbReference type="ARBA" id="ARBA00038006"/>
    </source>
</evidence>
<reference evidence="5" key="2">
    <citation type="submission" date="2023-06" db="EMBL/GenBank/DDBJ databases">
        <authorList>
            <person name="Ma L."/>
            <person name="Liu K.-W."/>
            <person name="Li Z."/>
            <person name="Hsiao Y.-Y."/>
            <person name="Qi Y."/>
            <person name="Fu T."/>
            <person name="Tang G."/>
            <person name="Zhang D."/>
            <person name="Sun W.-H."/>
            <person name="Liu D.-K."/>
            <person name="Li Y."/>
            <person name="Chen G.-Z."/>
            <person name="Liu X.-D."/>
            <person name="Liao X.-Y."/>
            <person name="Jiang Y.-T."/>
            <person name="Yu X."/>
            <person name="Hao Y."/>
            <person name="Huang J."/>
            <person name="Zhao X.-W."/>
            <person name="Ke S."/>
            <person name="Chen Y.-Y."/>
            <person name="Wu W.-L."/>
            <person name="Hsu J.-L."/>
            <person name="Lin Y.-F."/>
            <person name="Huang M.-D."/>
            <person name="Li C.-Y."/>
            <person name="Huang L."/>
            <person name="Wang Z.-W."/>
            <person name="Zhao X."/>
            <person name="Zhong W.-Y."/>
            <person name="Peng D.-H."/>
            <person name="Ahmad S."/>
            <person name="Lan S."/>
            <person name="Zhang J.-S."/>
            <person name="Tsai W.-C."/>
            <person name="Van De Peer Y."/>
            <person name="Liu Z.-J."/>
        </authorList>
    </citation>
    <scope>NUCLEOTIDE SEQUENCE</scope>
    <source>
        <strain evidence="5">SCP</strain>
        <tissue evidence="5">Leaves</tissue>
    </source>
</reference>
<gene>
    <name evidence="5" type="ORF">QJS04_geneDACA022966</name>
</gene>
<evidence type="ECO:0000256" key="1">
    <source>
        <dbReference type="ARBA" id="ARBA00023054"/>
    </source>
</evidence>
<feature type="coiled-coil region" evidence="3">
    <location>
        <begin position="76"/>
        <end position="137"/>
    </location>
</feature>
<dbReference type="PROSITE" id="PS51774">
    <property type="entry name" value="NAB"/>
    <property type="match status" value="1"/>
</dbReference>
<dbReference type="AlphaFoldDB" id="A0AAV8ZXK0"/>
<dbReference type="Pfam" id="PF07765">
    <property type="entry name" value="KIP1"/>
    <property type="match status" value="1"/>
</dbReference>
<comment type="similarity">
    <text evidence="2">Belongs to the NET family.</text>
</comment>
<dbReference type="GO" id="GO:0003779">
    <property type="term" value="F:actin binding"/>
    <property type="evidence" value="ECO:0007669"/>
    <property type="project" value="InterPro"/>
</dbReference>
<comment type="caution">
    <text evidence="5">The sequence shown here is derived from an EMBL/GenBank/DDBJ whole genome shotgun (WGS) entry which is preliminary data.</text>
</comment>
<evidence type="ECO:0000256" key="3">
    <source>
        <dbReference type="SAM" id="Coils"/>
    </source>
</evidence>
<evidence type="ECO:0000259" key="4">
    <source>
        <dbReference type="PROSITE" id="PS51774"/>
    </source>
</evidence>
<feature type="domain" description="NAB" evidence="4">
    <location>
        <begin position="10"/>
        <end position="90"/>
    </location>
</feature>
<organism evidence="5 6">
    <name type="scientific">Acorus gramineus</name>
    <name type="common">Dwarf sweet flag</name>
    <dbReference type="NCBI Taxonomy" id="55184"/>
    <lineage>
        <taxon>Eukaryota</taxon>
        <taxon>Viridiplantae</taxon>
        <taxon>Streptophyta</taxon>
        <taxon>Embryophyta</taxon>
        <taxon>Tracheophyta</taxon>
        <taxon>Spermatophyta</taxon>
        <taxon>Magnoliopsida</taxon>
        <taxon>Liliopsida</taxon>
        <taxon>Acoraceae</taxon>
        <taxon>Acorus</taxon>
    </lineage>
</organism>
<dbReference type="InterPro" id="IPR051861">
    <property type="entry name" value="NET_actin-binding_domain"/>
</dbReference>
<sequence>MMMLLKKPSYSWWFDSHNSPRRSSWLMSTLSDLDEKTKVMLKLIEQDADSFAQRAEMYYKKRPELVTMVEDFYRAHRSLAEQYDQLKLESEQEEEITKEEVSNKIDVSEFVKLGKDLEILKEKNKVMKAELMDKDEEKREVIRQLSMALEILKEENICLKKCIKDSTKKKGLFEFNAKWKKSIFSGKLFGGNSKFQPIVAL</sequence>
<accession>A0AAV8ZXK0</accession>
<evidence type="ECO:0000313" key="5">
    <source>
        <dbReference type="EMBL" id="KAK1257129.1"/>
    </source>
</evidence>
<evidence type="ECO:0000313" key="6">
    <source>
        <dbReference type="Proteomes" id="UP001179952"/>
    </source>
</evidence>
<dbReference type="PANTHER" id="PTHR32258:SF28">
    <property type="entry name" value="PROTEIN NETWORKED 3A-RELATED"/>
    <property type="match status" value="1"/>
</dbReference>
<name>A0AAV8ZXK0_ACOGR</name>
<proteinExistence type="inferred from homology"/>
<dbReference type="PANTHER" id="PTHR32258">
    <property type="entry name" value="PROTEIN NETWORKED 4A"/>
    <property type="match status" value="1"/>
</dbReference>
<reference evidence="5" key="1">
    <citation type="journal article" date="2023" name="Nat. Commun.">
        <title>Diploid and tetraploid genomes of Acorus and the evolution of monocots.</title>
        <authorList>
            <person name="Ma L."/>
            <person name="Liu K.W."/>
            <person name="Li Z."/>
            <person name="Hsiao Y.Y."/>
            <person name="Qi Y."/>
            <person name="Fu T."/>
            <person name="Tang G.D."/>
            <person name="Zhang D."/>
            <person name="Sun W.H."/>
            <person name="Liu D.K."/>
            <person name="Li Y."/>
            <person name="Chen G.Z."/>
            <person name="Liu X.D."/>
            <person name="Liao X.Y."/>
            <person name="Jiang Y.T."/>
            <person name="Yu X."/>
            <person name="Hao Y."/>
            <person name="Huang J."/>
            <person name="Zhao X.W."/>
            <person name="Ke S."/>
            <person name="Chen Y.Y."/>
            <person name="Wu W.L."/>
            <person name="Hsu J.L."/>
            <person name="Lin Y.F."/>
            <person name="Huang M.D."/>
            <person name="Li C.Y."/>
            <person name="Huang L."/>
            <person name="Wang Z.W."/>
            <person name="Zhao X."/>
            <person name="Zhong W.Y."/>
            <person name="Peng D.H."/>
            <person name="Ahmad S."/>
            <person name="Lan S."/>
            <person name="Zhang J.S."/>
            <person name="Tsai W.C."/>
            <person name="Van de Peer Y."/>
            <person name="Liu Z.J."/>
        </authorList>
    </citation>
    <scope>NUCLEOTIDE SEQUENCE</scope>
    <source>
        <strain evidence="5">SCP</strain>
    </source>
</reference>